<dbReference type="EMBL" id="AQGV01000010">
    <property type="protein sequence ID" value="MBE0366698.1"/>
    <property type="molecule type" value="Genomic_DNA"/>
</dbReference>
<evidence type="ECO:0000256" key="1">
    <source>
        <dbReference type="SAM" id="Phobius"/>
    </source>
</evidence>
<keyword evidence="1" id="KW-0472">Membrane</keyword>
<feature type="transmembrane region" description="Helical" evidence="1">
    <location>
        <begin position="7"/>
        <end position="37"/>
    </location>
</feature>
<keyword evidence="1" id="KW-1133">Transmembrane helix</keyword>
<proteinExistence type="predicted"/>
<dbReference type="Proteomes" id="UP000615755">
    <property type="component" value="Unassembled WGS sequence"/>
</dbReference>
<organism evidence="2 3">
    <name type="scientific">Pseudoalteromonas aurantia 208</name>
    <dbReference type="NCBI Taxonomy" id="1314867"/>
    <lineage>
        <taxon>Bacteria</taxon>
        <taxon>Pseudomonadati</taxon>
        <taxon>Pseudomonadota</taxon>
        <taxon>Gammaproteobacteria</taxon>
        <taxon>Alteromonadales</taxon>
        <taxon>Pseudoalteromonadaceae</taxon>
        <taxon>Pseudoalteromonas</taxon>
    </lineage>
</organism>
<protein>
    <submittedName>
        <fullName evidence="2">Uncharacterized protein</fullName>
    </submittedName>
</protein>
<name>A0ABR9E6S9_9GAMM</name>
<sequence length="46" mass="5904">MHFCLFIFVYFLLCNFIQFFNALFFCILLFYFGFYFFCGFFEFYFD</sequence>
<keyword evidence="3" id="KW-1185">Reference proteome</keyword>
<reference evidence="2 3" key="1">
    <citation type="submission" date="2015-03" db="EMBL/GenBank/DDBJ databases">
        <title>Genome sequence of Pseudoalteromonas aurantia.</title>
        <authorList>
            <person name="Xie B.-B."/>
            <person name="Rong J.-C."/>
            <person name="Qin Q.-L."/>
            <person name="Zhang Y.-Z."/>
        </authorList>
    </citation>
    <scope>NUCLEOTIDE SEQUENCE [LARGE SCALE GENOMIC DNA]</scope>
    <source>
        <strain evidence="2 3">208</strain>
    </source>
</reference>
<comment type="caution">
    <text evidence="2">The sequence shown here is derived from an EMBL/GenBank/DDBJ whole genome shotgun (WGS) entry which is preliminary data.</text>
</comment>
<evidence type="ECO:0000313" key="2">
    <source>
        <dbReference type="EMBL" id="MBE0366698.1"/>
    </source>
</evidence>
<evidence type="ECO:0000313" key="3">
    <source>
        <dbReference type="Proteomes" id="UP000615755"/>
    </source>
</evidence>
<keyword evidence="1" id="KW-0812">Transmembrane</keyword>
<accession>A0ABR9E6S9</accession>
<gene>
    <name evidence="2" type="ORF">PAUR_a3755</name>
</gene>